<dbReference type="Proteomes" id="UP001595967">
    <property type="component" value="Unassembled WGS sequence"/>
</dbReference>
<dbReference type="RefSeq" id="WP_377722908.1">
    <property type="nucleotide sequence ID" value="NZ_JBHSEW010000001.1"/>
</dbReference>
<proteinExistence type="predicted"/>
<organism evidence="2 3">
    <name type="scientific">Comamonas nitrativorans</name>
    <dbReference type="NCBI Taxonomy" id="108437"/>
    <lineage>
        <taxon>Bacteria</taxon>
        <taxon>Pseudomonadati</taxon>
        <taxon>Pseudomonadota</taxon>
        <taxon>Betaproteobacteria</taxon>
        <taxon>Burkholderiales</taxon>
        <taxon>Comamonadaceae</taxon>
        <taxon>Comamonas</taxon>
    </lineage>
</organism>
<dbReference type="InterPro" id="IPR035093">
    <property type="entry name" value="RelE/ParE_toxin_dom_sf"/>
</dbReference>
<comment type="caution">
    <text evidence="2">The sequence shown here is derived from an EMBL/GenBank/DDBJ whole genome shotgun (WGS) entry which is preliminary data.</text>
</comment>
<dbReference type="InterPro" id="IPR007712">
    <property type="entry name" value="RelE/ParE_toxin"/>
</dbReference>
<keyword evidence="3" id="KW-1185">Reference proteome</keyword>
<evidence type="ECO:0000256" key="1">
    <source>
        <dbReference type="ARBA" id="ARBA00022649"/>
    </source>
</evidence>
<reference evidence="3" key="1">
    <citation type="journal article" date="2019" name="Int. J. Syst. Evol. Microbiol.">
        <title>The Global Catalogue of Microorganisms (GCM) 10K type strain sequencing project: providing services to taxonomists for standard genome sequencing and annotation.</title>
        <authorList>
            <consortium name="The Broad Institute Genomics Platform"/>
            <consortium name="The Broad Institute Genome Sequencing Center for Infectious Disease"/>
            <person name="Wu L."/>
            <person name="Ma J."/>
        </authorList>
    </citation>
    <scope>NUCLEOTIDE SEQUENCE [LARGE SCALE GENOMIC DNA]</scope>
    <source>
        <strain evidence="3">JCM 11650</strain>
    </source>
</reference>
<name>A0ABV9GTK0_9BURK</name>
<gene>
    <name evidence="2" type="ORF">ACFO3A_00120</name>
</gene>
<evidence type="ECO:0000313" key="3">
    <source>
        <dbReference type="Proteomes" id="UP001595967"/>
    </source>
</evidence>
<evidence type="ECO:0000313" key="2">
    <source>
        <dbReference type="EMBL" id="MFC4620625.1"/>
    </source>
</evidence>
<dbReference type="EMBL" id="JBHSEW010000001">
    <property type="protein sequence ID" value="MFC4620625.1"/>
    <property type="molecule type" value="Genomic_DNA"/>
</dbReference>
<accession>A0ABV9GTK0</accession>
<dbReference type="Pfam" id="PF05016">
    <property type="entry name" value="ParE_toxin"/>
    <property type="match status" value="1"/>
</dbReference>
<dbReference type="Gene3D" id="3.30.2310.20">
    <property type="entry name" value="RelE-like"/>
    <property type="match status" value="1"/>
</dbReference>
<keyword evidence="1" id="KW-1277">Toxin-antitoxin system</keyword>
<sequence length="117" mass="13062">MNWSASAIEDVLALFEYLAEKASLWDAEYVTGRVLSSTDRLSDFPRLYEADSRYGEGVRRISTIGQNILYEVNDLEQVINVLAVVGQRQKSHTHPLMQARATARAGNGFNAFHLATS</sequence>
<protein>
    <submittedName>
        <fullName evidence="2">Type II toxin-antitoxin system RelE/ParE family toxin</fullName>
    </submittedName>
</protein>